<evidence type="ECO:0000313" key="3">
    <source>
        <dbReference type="Proteomes" id="UP000033740"/>
    </source>
</evidence>
<name>A0A0F0LG67_9MICO</name>
<accession>A0A0F0LG67</accession>
<dbReference type="AlphaFoldDB" id="A0A0F0LG67"/>
<keyword evidence="3" id="KW-1185">Reference proteome</keyword>
<keyword evidence="1" id="KW-0732">Signal</keyword>
<evidence type="ECO:0008006" key="4">
    <source>
        <dbReference type="Google" id="ProtNLM"/>
    </source>
</evidence>
<feature type="chain" id="PRO_5002445341" description="Exo-alpha-sialidase" evidence="1">
    <location>
        <begin position="44"/>
        <end position="436"/>
    </location>
</feature>
<evidence type="ECO:0000313" key="2">
    <source>
        <dbReference type="EMBL" id="KJL32143.1"/>
    </source>
</evidence>
<comment type="caution">
    <text evidence="2">The sequence shown here is derived from an EMBL/GenBank/DDBJ whole genome shotgun (WGS) entry which is preliminary data.</text>
</comment>
<dbReference type="PATRIC" id="fig|582680.6.peg.2681"/>
<sequence length="436" mass="45437">MRGASPRTPTAARFRPSITLRIGLPALALIACATLIVPSAASADDAAPVLFATNAPAHDNTIRPKMPISDLAIVAGQLYTGYGDYGLNTGPTEIMSYDLATGAATDRFTLNGEAVGHFRTFDGDLYAPDIDPKLAWDANVGYATGSGGSWHYVFGTPFEHVFDVAKIGGTLFLAGQVLNPDKAVYGPANELAVIKKSTDGGATWTIEKARDSGSAAIGYDRYYQLTVAGDTLYAQATLDNGVVQPVDAWKGGIWSTFPQGGGVGFTGRDVPGVLGGTRFDGARTIVFNGNIVQGGSRFALSGSGYGVWVQPQDTRPSGKYAPTYAAMPGQVVDLFRDGGTLYALSQNSSGTTSFISSSTDGVSWQTRATFQNPLGEPFAHGTTTIQNPVGSFSLAVSGSDAYIGTSESTIYRVTLGVSAAPSTPAPTTQPPGKKKK</sequence>
<reference evidence="2 3" key="1">
    <citation type="submission" date="2015-02" db="EMBL/GenBank/DDBJ databases">
        <title>Draft genome sequences of ten Microbacterium spp. with emphasis on heavy metal contaminated environments.</title>
        <authorList>
            <person name="Corretto E."/>
        </authorList>
    </citation>
    <scope>NUCLEOTIDE SEQUENCE [LARGE SCALE GENOMIC DNA]</scope>
    <source>
        <strain evidence="2 3">ARN176</strain>
    </source>
</reference>
<dbReference type="EMBL" id="JYIX01000037">
    <property type="protein sequence ID" value="KJL32143.1"/>
    <property type="molecule type" value="Genomic_DNA"/>
</dbReference>
<dbReference type="Proteomes" id="UP000033740">
    <property type="component" value="Unassembled WGS sequence"/>
</dbReference>
<feature type="signal peptide" evidence="1">
    <location>
        <begin position="1"/>
        <end position="43"/>
    </location>
</feature>
<organism evidence="2 3">
    <name type="scientific">Microbacterium azadirachtae</name>
    <dbReference type="NCBI Taxonomy" id="582680"/>
    <lineage>
        <taxon>Bacteria</taxon>
        <taxon>Bacillati</taxon>
        <taxon>Actinomycetota</taxon>
        <taxon>Actinomycetes</taxon>
        <taxon>Micrococcales</taxon>
        <taxon>Microbacteriaceae</taxon>
        <taxon>Microbacterium</taxon>
    </lineage>
</organism>
<dbReference type="STRING" id="582680.RS86_02612"/>
<dbReference type="PROSITE" id="PS51257">
    <property type="entry name" value="PROKAR_LIPOPROTEIN"/>
    <property type="match status" value="1"/>
</dbReference>
<gene>
    <name evidence="2" type="ORF">RS86_02612</name>
</gene>
<dbReference type="RefSeq" id="WP_152642172.1">
    <property type="nucleotide sequence ID" value="NZ_JYIX01000037.1"/>
</dbReference>
<evidence type="ECO:0000256" key="1">
    <source>
        <dbReference type="SAM" id="SignalP"/>
    </source>
</evidence>
<proteinExistence type="predicted"/>
<protein>
    <recommendedName>
        <fullName evidence="4">Exo-alpha-sialidase</fullName>
    </recommendedName>
</protein>